<evidence type="ECO:0000313" key="2">
    <source>
        <dbReference type="EMBL" id="QHT81626.1"/>
    </source>
</evidence>
<sequence>MAEQTPFGEPSQSFLDKCATMTEPNHVRFGTIMITLSMLRMSKKNLWEKDIQPKILAELSASASEVSEVLKESKESEESGFNHIKQYVGQFLINTGIFHAYSATATATAKQSLDDLTDKIKNDRDTAAVCFRNNERCESYESTYATYIRNLILLIKSRFNLFVDGHKKMIASDLAEHFPKIEKLCITRPPCKKPPLELEDVRPFKEDSDEEEPEVDEFGNYI</sequence>
<reference evidence="2" key="1">
    <citation type="journal article" date="2020" name="Nature">
        <title>Giant virus diversity and host interactions through global metagenomics.</title>
        <authorList>
            <person name="Schulz F."/>
            <person name="Roux S."/>
            <person name="Paez-Espino D."/>
            <person name="Jungbluth S."/>
            <person name="Walsh D.A."/>
            <person name="Denef V.J."/>
            <person name="McMahon K.D."/>
            <person name="Konstantinidis K.T."/>
            <person name="Eloe-Fadrosh E.A."/>
            <person name="Kyrpides N.C."/>
            <person name="Woyke T."/>
        </authorList>
    </citation>
    <scope>NUCLEOTIDE SEQUENCE</scope>
    <source>
        <strain evidence="2">GVMAG-M-3300023184-13</strain>
    </source>
</reference>
<evidence type="ECO:0000256" key="1">
    <source>
        <dbReference type="SAM" id="MobiDB-lite"/>
    </source>
</evidence>
<feature type="compositionally biased region" description="Basic and acidic residues" evidence="1">
    <location>
        <begin position="197"/>
        <end position="206"/>
    </location>
</feature>
<feature type="region of interest" description="Disordered" evidence="1">
    <location>
        <begin position="197"/>
        <end position="222"/>
    </location>
</feature>
<name>A0A6C0HN95_9ZZZZ</name>
<dbReference type="EMBL" id="MN739986">
    <property type="protein sequence ID" value="QHT81626.1"/>
    <property type="molecule type" value="Genomic_DNA"/>
</dbReference>
<protein>
    <submittedName>
        <fullName evidence="2">Uncharacterized protein</fullName>
    </submittedName>
</protein>
<accession>A0A6C0HN95</accession>
<dbReference type="AlphaFoldDB" id="A0A6C0HN95"/>
<proteinExistence type="predicted"/>
<feature type="compositionally biased region" description="Acidic residues" evidence="1">
    <location>
        <begin position="207"/>
        <end position="222"/>
    </location>
</feature>
<organism evidence="2">
    <name type="scientific">viral metagenome</name>
    <dbReference type="NCBI Taxonomy" id="1070528"/>
    <lineage>
        <taxon>unclassified sequences</taxon>
        <taxon>metagenomes</taxon>
        <taxon>organismal metagenomes</taxon>
    </lineage>
</organism>